<feature type="transmembrane region" description="Helical" evidence="2">
    <location>
        <begin position="12"/>
        <end position="32"/>
    </location>
</feature>
<gene>
    <name evidence="3" type="ORF">GUITHDRAFT_121732</name>
</gene>
<dbReference type="EnsemblProtists" id="EKX32080">
    <property type="protein sequence ID" value="EKX32080"/>
    <property type="gene ID" value="GUITHDRAFT_121732"/>
</dbReference>
<evidence type="ECO:0000256" key="2">
    <source>
        <dbReference type="SAM" id="Phobius"/>
    </source>
</evidence>
<sequence>MAGGLEGMKAKALIVGGLAGTAAAAFYVTVILPSQYKNTPMPSDVYKEGRPSSSKSMWKNMAPRAKKLDTDEDD</sequence>
<name>L1I898_GUITC</name>
<dbReference type="RefSeq" id="XP_005819060.1">
    <property type="nucleotide sequence ID" value="XM_005819003.1"/>
</dbReference>
<dbReference type="HOGENOM" id="CLU_2693011_0_0_1"/>
<dbReference type="EMBL" id="JH993212">
    <property type="protein sequence ID" value="EKX32080.1"/>
    <property type="molecule type" value="Genomic_DNA"/>
</dbReference>
<dbReference type="PaxDb" id="55529-EKX32080"/>
<reference evidence="5" key="2">
    <citation type="submission" date="2012-11" db="EMBL/GenBank/DDBJ databases">
        <authorList>
            <person name="Kuo A."/>
            <person name="Curtis B.A."/>
            <person name="Tanifuji G."/>
            <person name="Burki F."/>
            <person name="Gruber A."/>
            <person name="Irimia M."/>
            <person name="Maruyama S."/>
            <person name="Arias M.C."/>
            <person name="Ball S.G."/>
            <person name="Gile G.H."/>
            <person name="Hirakawa Y."/>
            <person name="Hopkins J.F."/>
            <person name="Rensing S.A."/>
            <person name="Schmutz J."/>
            <person name="Symeonidi A."/>
            <person name="Elias M."/>
            <person name="Eveleigh R.J."/>
            <person name="Herman E.K."/>
            <person name="Klute M.J."/>
            <person name="Nakayama T."/>
            <person name="Obornik M."/>
            <person name="Reyes-Prieto A."/>
            <person name="Armbrust E.V."/>
            <person name="Aves S.J."/>
            <person name="Beiko R.G."/>
            <person name="Coutinho P."/>
            <person name="Dacks J.B."/>
            <person name="Durnford D.G."/>
            <person name="Fast N.M."/>
            <person name="Green B.R."/>
            <person name="Grisdale C."/>
            <person name="Hempe F."/>
            <person name="Henrissat B."/>
            <person name="Hoppner M.P."/>
            <person name="Ishida K.-I."/>
            <person name="Kim E."/>
            <person name="Koreny L."/>
            <person name="Kroth P.G."/>
            <person name="Liu Y."/>
            <person name="Malik S.-B."/>
            <person name="Maier U.G."/>
            <person name="McRose D."/>
            <person name="Mock T."/>
            <person name="Neilson J.A."/>
            <person name="Onodera N.T."/>
            <person name="Poole A.M."/>
            <person name="Pritham E.J."/>
            <person name="Richards T.A."/>
            <person name="Rocap G."/>
            <person name="Roy S.W."/>
            <person name="Sarai C."/>
            <person name="Schaack S."/>
            <person name="Shirato S."/>
            <person name="Slamovits C.H."/>
            <person name="Spencer D.F."/>
            <person name="Suzuki S."/>
            <person name="Worden A.Z."/>
            <person name="Zauner S."/>
            <person name="Barry K."/>
            <person name="Bell C."/>
            <person name="Bharti A.K."/>
            <person name="Crow J.A."/>
            <person name="Grimwood J."/>
            <person name="Kramer R."/>
            <person name="Lindquist E."/>
            <person name="Lucas S."/>
            <person name="Salamov A."/>
            <person name="McFadden G.I."/>
            <person name="Lane C.E."/>
            <person name="Keeling P.J."/>
            <person name="Gray M.W."/>
            <person name="Grigoriev I.V."/>
            <person name="Archibald J.M."/>
        </authorList>
    </citation>
    <scope>NUCLEOTIDE SEQUENCE</scope>
    <source>
        <strain evidence="5">CCMP2712</strain>
    </source>
</reference>
<dbReference type="KEGG" id="gtt:GUITHDRAFT_121732"/>
<keyword evidence="2" id="KW-0472">Membrane</keyword>
<protein>
    <recommendedName>
        <fullName evidence="6">Transmembrane protein</fullName>
    </recommendedName>
</protein>
<feature type="region of interest" description="Disordered" evidence="1">
    <location>
        <begin position="40"/>
        <end position="74"/>
    </location>
</feature>
<evidence type="ECO:0000256" key="1">
    <source>
        <dbReference type="SAM" id="MobiDB-lite"/>
    </source>
</evidence>
<evidence type="ECO:0000313" key="3">
    <source>
        <dbReference type="EMBL" id="EKX32080.1"/>
    </source>
</evidence>
<keyword evidence="2" id="KW-1133">Transmembrane helix</keyword>
<dbReference type="GeneID" id="17288810"/>
<dbReference type="Proteomes" id="UP000011087">
    <property type="component" value="Unassembled WGS sequence"/>
</dbReference>
<evidence type="ECO:0000313" key="5">
    <source>
        <dbReference type="Proteomes" id="UP000011087"/>
    </source>
</evidence>
<evidence type="ECO:0000313" key="4">
    <source>
        <dbReference type="EnsemblProtists" id="EKX32080"/>
    </source>
</evidence>
<accession>L1I898</accession>
<reference evidence="4" key="3">
    <citation type="submission" date="2016-03" db="UniProtKB">
        <authorList>
            <consortium name="EnsemblProtists"/>
        </authorList>
    </citation>
    <scope>IDENTIFICATION</scope>
</reference>
<keyword evidence="2" id="KW-0812">Transmembrane</keyword>
<reference evidence="3 5" key="1">
    <citation type="journal article" date="2012" name="Nature">
        <title>Algal genomes reveal evolutionary mosaicism and the fate of nucleomorphs.</title>
        <authorList>
            <consortium name="DOE Joint Genome Institute"/>
            <person name="Curtis B.A."/>
            <person name="Tanifuji G."/>
            <person name="Burki F."/>
            <person name="Gruber A."/>
            <person name="Irimia M."/>
            <person name="Maruyama S."/>
            <person name="Arias M.C."/>
            <person name="Ball S.G."/>
            <person name="Gile G.H."/>
            <person name="Hirakawa Y."/>
            <person name="Hopkins J.F."/>
            <person name="Kuo A."/>
            <person name="Rensing S.A."/>
            <person name="Schmutz J."/>
            <person name="Symeonidi A."/>
            <person name="Elias M."/>
            <person name="Eveleigh R.J."/>
            <person name="Herman E.K."/>
            <person name="Klute M.J."/>
            <person name="Nakayama T."/>
            <person name="Obornik M."/>
            <person name="Reyes-Prieto A."/>
            <person name="Armbrust E.V."/>
            <person name="Aves S.J."/>
            <person name="Beiko R.G."/>
            <person name="Coutinho P."/>
            <person name="Dacks J.B."/>
            <person name="Durnford D.G."/>
            <person name="Fast N.M."/>
            <person name="Green B.R."/>
            <person name="Grisdale C.J."/>
            <person name="Hempel F."/>
            <person name="Henrissat B."/>
            <person name="Hoppner M.P."/>
            <person name="Ishida K."/>
            <person name="Kim E."/>
            <person name="Koreny L."/>
            <person name="Kroth P.G."/>
            <person name="Liu Y."/>
            <person name="Malik S.B."/>
            <person name="Maier U.G."/>
            <person name="McRose D."/>
            <person name="Mock T."/>
            <person name="Neilson J.A."/>
            <person name="Onodera N.T."/>
            <person name="Poole A.M."/>
            <person name="Pritham E.J."/>
            <person name="Richards T.A."/>
            <person name="Rocap G."/>
            <person name="Roy S.W."/>
            <person name="Sarai C."/>
            <person name="Schaack S."/>
            <person name="Shirato S."/>
            <person name="Slamovits C.H."/>
            <person name="Spencer D.F."/>
            <person name="Suzuki S."/>
            <person name="Worden A.Z."/>
            <person name="Zauner S."/>
            <person name="Barry K."/>
            <person name="Bell C."/>
            <person name="Bharti A.K."/>
            <person name="Crow J.A."/>
            <person name="Grimwood J."/>
            <person name="Kramer R."/>
            <person name="Lindquist E."/>
            <person name="Lucas S."/>
            <person name="Salamov A."/>
            <person name="McFadden G.I."/>
            <person name="Lane C.E."/>
            <person name="Keeling P.J."/>
            <person name="Gray M.W."/>
            <person name="Grigoriev I.V."/>
            <person name="Archibald J.M."/>
        </authorList>
    </citation>
    <scope>NUCLEOTIDE SEQUENCE</scope>
    <source>
        <strain evidence="3 5">CCMP2712</strain>
    </source>
</reference>
<organism evidence="3">
    <name type="scientific">Guillardia theta (strain CCMP2712)</name>
    <name type="common">Cryptophyte</name>
    <dbReference type="NCBI Taxonomy" id="905079"/>
    <lineage>
        <taxon>Eukaryota</taxon>
        <taxon>Cryptophyceae</taxon>
        <taxon>Pyrenomonadales</taxon>
        <taxon>Geminigeraceae</taxon>
        <taxon>Guillardia</taxon>
    </lineage>
</organism>
<proteinExistence type="predicted"/>
<evidence type="ECO:0008006" key="6">
    <source>
        <dbReference type="Google" id="ProtNLM"/>
    </source>
</evidence>
<keyword evidence="5" id="KW-1185">Reference proteome</keyword>
<dbReference type="AlphaFoldDB" id="L1I898"/>